<evidence type="ECO:0000313" key="3">
    <source>
        <dbReference type="Proteomes" id="UP001501676"/>
    </source>
</evidence>
<gene>
    <name evidence="2" type="ORF">GCM10020369_74810</name>
</gene>
<feature type="compositionally biased region" description="Low complexity" evidence="1">
    <location>
        <begin position="22"/>
        <end position="34"/>
    </location>
</feature>
<evidence type="ECO:0000313" key="2">
    <source>
        <dbReference type="EMBL" id="GAA3396823.1"/>
    </source>
</evidence>
<name>A0ABP6TB66_9ACTN</name>
<keyword evidence="3" id="KW-1185">Reference proteome</keyword>
<dbReference type="RefSeq" id="WP_345733042.1">
    <property type="nucleotide sequence ID" value="NZ_BAAAYN010000061.1"/>
</dbReference>
<protein>
    <submittedName>
        <fullName evidence="2">Uncharacterized protein</fullName>
    </submittedName>
</protein>
<reference evidence="3" key="1">
    <citation type="journal article" date="2019" name="Int. J. Syst. Evol. Microbiol.">
        <title>The Global Catalogue of Microorganisms (GCM) 10K type strain sequencing project: providing services to taxonomists for standard genome sequencing and annotation.</title>
        <authorList>
            <consortium name="The Broad Institute Genomics Platform"/>
            <consortium name="The Broad Institute Genome Sequencing Center for Infectious Disease"/>
            <person name="Wu L."/>
            <person name="Ma J."/>
        </authorList>
    </citation>
    <scope>NUCLEOTIDE SEQUENCE [LARGE SCALE GENOMIC DNA]</scope>
    <source>
        <strain evidence="3">JCM 9458</strain>
    </source>
</reference>
<sequence>MNRSDEAAQPTPTAKPAPAAAPAPSTDAGPSADPGPKPKRRRGEWLFQIFGPPTVSGAVQGHSPEARAAWKRRVEQERAARRRKP</sequence>
<evidence type="ECO:0000256" key="1">
    <source>
        <dbReference type="SAM" id="MobiDB-lite"/>
    </source>
</evidence>
<dbReference type="Proteomes" id="UP001501676">
    <property type="component" value="Unassembled WGS sequence"/>
</dbReference>
<organism evidence="2 3">
    <name type="scientific">Cryptosporangium minutisporangium</name>
    <dbReference type="NCBI Taxonomy" id="113569"/>
    <lineage>
        <taxon>Bacteria</taxon>
        <taxon>Bacillati</taxon>
        <taxon>Actinomycetota</taxon>
        <taxon>Actinomycetes</taxon>
        <taxon>Cryptosporangiales</taxon>
        <taxon>Cryptosporangiaceae</taxon>
        <taxon>Cryptosporangium</taxon>
    </lineage>
</organism>
<dbReference type="EMBL" id="BAAAYN010000061">
    <property type="protein sequence ID" value="GAA3396823.1"/>
    <property type="molecule type" value="Genomic_DNA"/>
</dbReference>
<accession>A0ABP6TB66</accession>
<proteinExistence type="predicted"/>
<comment type="caution">
    <text evidence="2">The sequence shown here is derived from an EMBL/GenBank/DDBJ whole genome shotgun (WGS) entry which is preliminary data.</text>
</comment>
<feature type="region of interest" description="Disordered" evidence="1">
    <location>
        <begin position="1"/>
        <end position="85"/>
    </location>
</feature>